<evidence type="ECO:0000313" key="1">
    <source>
        <dbReference type="EMBL" id="MEP1059685.1"/>
    </source>
</evidence>
<gene>
    <name evidence="1" type="ORF">NDI38_14670</name>
</gene>
<sequence length="65" mass="7547">MSLLKDRLHRLVEQLADDELLEVWAGLSEFYCDCYMLRATQASKETLKPGDTLTREEALRFLSLL</sequence>
<reference evidence="1 2" key="1">
    <citation type="submission" date="2022-04" db="EMBL/GenBank/DDBJ databases">
        <title>Positive selection, recombination, and allopatry shape intraspecific diversity of widespread and dominant cyanobacteria.</title>
        <authorList>
            <person name="Wei J."/>
            <person name="Shu W."/>
            <person name="Hu C."/>
        </authorList>
    </citation>
    <scope>NUCLEOTIDE SEQUENCE [LARGE SCALE GENOMIC DNA]</scope>
    <source>
        <strain evidence="1 2">AS-A4</strain>
    </source>
</reference>
<proteinExistence type="predicted"/>
<dbReference type="RefSeq" id="WP_190452133.1">
    <property type="nucleotide sequence ID" value="NZ_JAMPLM010000012.1"/>
</dbReference>
<comment type="caution">
    <text evidence="1">The sequence shown here is derived from an EMBL/GenBank/DDBJ whole genome shotgun (WGS) entry which is preliminary data.</text>
</comment>
<accession>A0ABV0KMS5</accession>
<organism evidence="1 2">
    <name type="scientific">Stenomitos frigidus AS-A4</name>
    <dbReference type="NCBI Taxonomy" id="2933935"/>
    <lineage>
        <taxon>Bacteria</taxon>
        <taxon>Bacillati</taxon>
        <taxon>Cyanobacteriota</taxon>
        <taxon>Cyanophyceae</taxon>
        <taxon>Leptolyngbyales</taxon>
        <taxon>Leptolyngbyaceae</taxon>
        <taxon>Stenomitos</taxon>
    </lineage>
</organism>
<dbReference type="Proteomes" id="UP001476950">
    <property type="component" value="Unassembled WGS sequence"/>
</dbReference>
<protein>
    <submittedName>
        <fullName evidence="1">Uncharacterized protein</fullName>
    </submittedName>
</protein>
<dbReference type="EMBL" id="JAMPLM010000012">
    <property type="protein sequence ID" value="MEP1059685.1"/>
    <property type="molecule type" value="Genomic_DNA"/>
</dbReference>
<evidence type="ECO:0000313" key="2">
    <source>
        <dbReference type="Proteomes" id="UP001476950"/>
    </source>
</evidence>
<name>A0ABV0KMS5_9CYAN</name>
<keyword evidence="2" id="KW-1185">Reference proteome</keyword>